<organism evidence="3 4">
    <name type="scientific">Pyxidicoccus fallax</name>
    <dbReference type="NCBI Taxonomy" id="394095"/>
    <lineage>
        <taxon>Bacteria</taxon>
        <taxon>Pseudomonadati</taxon>
        <taxon>Myxococcota</taxon>
        <taxon>Myxococcia</taxon>
        <taxon>Myxococcales</taxon>
        <taxon>Cystobacterineae</taxon>
        <taxon>Myxococcaceae</taxon>
        <taxon>Pyxidicoccus</taxon>
    </lineage>
</organism>
<evidence type="ECO:0000256" key="1">
    <source>
        <dbReference type="SAM" id="MobiDB-lite"/>
    </source>
</evidence>
<dbReference type="Pfam" id="PF13699">
    <property type="entry name" value="eCIS_core"/>
    <property type="match status" value="1"/>
</dbReference>
<dbReference type="RefSeq" id="WP_169352576.1">
    <property type="nucleotide sequence ID" value="NZ_JABBJJ010000641.1"/>
</dbReference>
<accession>A0A848M0Y0</accession>
<evidence type="ECO:0000313" key="3">
    <source>
        <dbReference type="EMBL" id="NMO23511.1"/>
    </source>
</evidence>
<feature type="compositionally biased region" description="Basic and acidic residues" evidence="1">
    <location>
        <begin position="235"/>
        <end position="270"/>
    </location>
</feature>
<keyword evidence="4" id="KW-1185">Reference proteome</keyword>
<feature type="non-terminal residue" evidence="3">
    <location>
        <position position="350"/>
    </location>
</feature>
<protein>
    <submittedName>
        <fullName evidence="3">DUF4157 domain-containing protein</fullName>
    </submittedName>
</protein>
<evidence type="ECO:0000259" key="2">
    <source>
        <dbReference type="Pfam" id="PF13699"/>
    </source>
</evidence>
<proteinExistence type="predicted"/>
<dbReference type="AlphaFoldDB" id="A0A848M0Y0"/>
<comment type="caution">
    <text evidence="3">The sequence shown here is derived from an EMBL/GenBank/DDBJ whole genome shotgun (WGS) entry which is preliminary data.</text>
</comment>
<reference evidence="3 4" key="1">
    <citation type="submission" date="2020-04" db="EMBL/GenBank/DDBJ databases">
        <title>Draft genome of Pyxidicoccus fallax type strain.</title>
        <authorList>
            <person name="Whitworth D.E."/>
        </authorList>
    </citation>
    <scope>NUCLEOTIDE SEQUENCE [LARGE SCALE GENOMIC DNA]</scope>
    <source>
        <strain evidence="3 4">DSM 14698</strain>
    </source>
</reference>
<feature type="region of interest" description="Disordered" evidence="1">
    <location>
        <begin position="151"/>
        <end position="278"/>
    </location>
</feature>
<dbReference type="EMBL" id="JABBJJ010000641">
    <property type="protein sequence ID" value="NMO23511.1"/>
    <property type="molecule type" value="Genomic_DNA"/>
</dbReference>
<feature type="domain" description="eCIS core" evidence="2">
    <location>
        <begin position="15"/>
        <end position="92"/>
    </location>
</feature>
<dbReference type="Proteomes" id="UP000518300">
    <property type="component" value="Unassembled WGS sequence"/>
</dbReference>
<evidence type="ECO:0000313" key="4">
    <source>
        <dbReference type="Proteomes" id="UP000518300"/>
    </source>
</evidence>
<sequence length="350" mass="34816">MSPAPSVEGAGAGRPLPPTTRQRMERAFGQSFSGVRVHEGAEATATAGHHGAEAFTQGEHITFGAGRYQPGSERGDRLIAHELAHVVQQQGGGGGAAPQKKSLETSSPAEPAEQEAEAAASRVMSGEPAGVRPGSHATTTRERLMRRALSGAAAPVSLTGPGPGTTDAPLMSEADAAAPAGSETETARRRRRREREPGAPTVEGAPGREGQPGTEVGGGREAAPTGEGVPGAPVARERETPGARAAAEERREATGRRPREAEVAEGRREAGLVPVPPGAMVAARPGLAGARVEGPRPAGTMAPTGVRGGAEAAVARGAPGLAEGAPATGTAVAREALGAGASTGARGGAG</sequence>
<gene>
    <name evidence="3" type="ORF">HG543_52955</name>
</gene>
<dbReference type="InterPro" id="IPR025295">
    <property type="entry name" value="eCIS_core_dom"/>
</dbReference>
<feature type="region of interest" description="Disordered" evidence="1">
    <location>
        <begin position="88"/>
        <end position="139"/>
    </location>
</feature>
<feature type="region of interest" description="Disordered" evidence="1">
    <location>
        <begin position="1"/>
        <end position="25"/>
    </location>
</feature>
<name>A0A848M0Y0_9BACT</name>